<sequence>MSIRPVDFEDIQSQTDNVYEVVAAMGLRAKEINEEQRSELEEELAPYQVKVKNPASEGEADKVFPEQVAIAQKYEGKLKPTILSIEQYKNKEYRFYYNESSVASRRR</sequence>
<organism evidence="1 2">
    <name type="scientific">Chloroherpeton thalassium (strain ATCC 35110 / GB-78)</name>
    <dbReference type="NCBI Taxonomy" id="517418"/>
    <lineage>
        <taxon>Bacteria</taxon>
        <taxon>Pseudomonadati</taxon>
        <taxon>Chlorobiota</taxon>
        <taxon>Chlorobiia</taxon>
        <taxon>Chlorobiales</taxon>
        <taxon>Chloroherpetonaceae</taxon>
        <taxon>Chloroherpeton</taxon>
    </lineage>
</organism>
<dbReference type="KEGG" id="cts:Ctha_0912"/>
<name>B3QXA3_CHLT3</name>
<dbReference type="STRING" id="517418.Ctha_0912"/>
<dbReference type="eggNOG" id="ENOG503385C">
    <property type="taxonomic scope" value="Bacteria"/>
</dbReference>
<dbReference type="EMBL" id="CP001100">
    <property type="protein sequence ID" value="ACF13377.1"/>
    <property type="molecule type" value="Genomic_DNA"/>
</dbReference>
<keyword evidence="2" id="KW-1185">Reference proteome</keyword>
<dbReference type="OrthoDB" id="595192at2"/>
<dbReference type="AlphaFoldDB" id="B3QXA3"/>
<dbReference type="RefSeq" id="WP_012499461.1">
    <property type="nucleotide sequence ID" value="NC_011026.1"/>
</dbReference>
<dbReference type="HOGENOM" id="CLU_2082601_0_0_10"/>
<evidence type="ECO:0000313" key="1">
    <source>
        <dbReference type="EMBL" id="ACF13377.1"/>
    </source>
</evidence>
<protein>
    <recommendedName>
        <fullName evidence="3">DNA-directed RNA polymerase subunit omega</fullName>
    </recommendedName>
</protein>
<dbReference type="Proteomes" id="UP000001208">
    <property type="component" value="Chromosome"/>
</dbReference>
<evidence type="ECO:0008006" key="3">
    <source>
        <dbReference type="Google" id="ProtNLM"/>
    </source>
</evidence>
<accession>B3QXA3</accession>
<gene>
    <name evidence="1" type="ordered locus">Ctha_0912</name>
</gene>
<proteinExistence type="predicted"/>
<reference evidence="1 2" key="1">
    <citation type="submission" date="2008-06" db="EMBL/GenBank/DDBJ databases">
        <title>Complete sequence of Chloroherpeton thalassium ATCC 35110.</title>
        <authorList>
            <consortium name="US DOE Joint Genome Institute"/>
            <person name="Lucas S."/>
            <person name="Copeland A."/>
            <person name="Lapidus A."/>
            <person name="Glavina del Rio T."/>
            <person name="Dalin E."/>
            <person name="Tice H."/>
            <person name="Bruce D."/>
            <person name="Goodwin L."/>
            <person name="Pitluck S."/>
            <person name="Schmutz J."/>
            <person name="Larimer F."/>
            <person name="Land M."/>
            <person name="Hauser L."/>
            <person name="Kyrpides N."/>
            <person name="Mikhailova N."/>
            <person name="Liu Z."/>
            <person name="Li T."/>
            <person name="Zhao F."/>
            <person name="Overmann J."/>
            <person name="Bryant D.A."/>
            <person name="Richardson P."/>
        </authorList>
    </citation>
    <scope>NUCLEOTIDE SEQUENCE [LARGE SCALE GENOMIC DNA]</scope>
    <source>
        <strain evidence="2">ATCC 35110 / GB-78</strain>
    </source>
</reference>
<evidence type="ECO:0000313" key="2">
    <source>
        <dbReference type="Proteomes" id="UP000001208"/>
    </source>
</evidence>